<organism evidence="3 4">
    <name type="scientific">Dyadobacter linearis</name>
    <dbReference type="NCBI Taxonomy" id="2823330"/>
    <lineage>
        <taxon>Bacteria</taxon>
        <taxon>Pseudomonadati</taxon>
        <taxon>Bacteroidota</taxon>
        <taxon>Cytophagia</taxon>
        <taxon>Cytophagales</taxon>
        <taxon>Spirosomataceae</taxon>
        <taxon>Dyadobacter</taxon>
    </lineage>
</organism>
<dbReference type="Pfam" id="PF20590">
    <property type="entry name" value="DUF6791"/>
    <property type="match status" value="1"/>
</dbReference>
<accession>A0ABN7RGN9</accession>
<dbReference type="InterPro" id="IPR035985">
    <property type="entry name" value="Ubiquitin-activating_enz"/>
</dbReference>
<evidence type="ECO:0000313" key="4">
    <source>
        <dbReference type="Proteomes" id="UP000679725"/>
    </source>
</evidence>
<evidence type="ECO:0000259" key="2">
    <source>
        <dbReference type="Pfam" id="PF20590"/>
    </source>
</evidence>
<dbReference type="InterPro" id="IPR000594">
    <property type="entry name" value="ThiF_NAD_FAD-bd"/>
</dbReference>
<dbReference type="Proteomes" id="UP000679725">
    <property type="component" value="Unassembled WGS sequence"/>
</dbReference>
<dbReference type="InterPro" id="IPR046741">
    <property type="entry name" value="DUF6791"/>
</dbReference>
<dbReference type="CDD" id="cd01483">
    <property type="entry name" value="E1_enzyme_family"/>
    <property type="match status" value="1"/>
</dbReference>
<comment type="caution">
    <text evidence="3">The sequence shown here is derived from an EMBL/GenBank/DDBJ whole genome shotgun (WGS) entry which is preliminary data.</text>
</comment>
<evidence type="ECO:0008006" key="5">
    <source>
        <dbReference type="Google" id="ProtNLM"/>
    </source>
</evidence>
<dbReference type="Gene3D" id="3.40.50.720">
    <property type="entry name" value="NAD(P)-binding Rossmann-like Domain"/>
    <property type="match status" value="1"/>
</dbReference>
<sequence>MLQRLISHSPDLKRLRDEGYELERRGGYLCIHQVPYVNFEGRIMTGTLIGDITFTGEQASPPASHTVYFMGEVPCHKNGQRMDEIINSSPNLDLGNGLIGNHYFSSKPLSGRYDDHYEKFSRYATLLSAPAKSIDPSVSALTFKPFVDEEDEVFHYFDSSSSRANIARLSEIFENQRIAIIGLGGSGSYILDFVSKTRVAEIHLFDADVFSQHNAFRSPGAPSLELLLKAPSKVEYFREIYSNMHKRIVAHSEFITEQNVRMLEGFDYVFICVDKNSIRSMITANLSTIGVAFIDVGLGIHIQDGRLVGIIRTTASDGTKNDHLVKRISPDNVDDNDYATNIQIADLNAFNACKAVEKWKKMCGFYLDEVGEFHSTYTISASLLVNGDF</sequence>
<evidence type="ECO:0000313" key="3">
    <source>
        <dbReference type="EMBL" id="CAG5075087.1"/>
    </source>
</evidence>
<keyword evidence="4" id="KW-1185">Reference proteome</keyword>
<feature type="domain" description="THIF-type NAD/FAD binding fold" evidence="1">
    <location>
        <begin position="174"/>
        <end position="285"/>
    </location>
</feature>
<evidence type="ECO:0000259" key="1">
    <source>
        <dbReference type="Pfam" id="PF00899"/>
    </source>
</evidence>
<dbReference type="RefSeq" id="WP_215236780.1">
    <property type="nucleotide sequence ID" value="NZ_CAJRAU010000018.1"/>
</dbReference>
<dbReference type="NCBIfam" id="NF004805">
    <property type="entry name" value="PRK06153.1-4"/>
    <property type="match status" value="1"/>
</dbReference>
<dbReference type="SUPFAM" id="SSF69572">
    <property type="entry name" value="Activating enzymes of the ubiquitin-like proteins"/>
    <property type="match status" value="1"/>
</dbReference>
<feature type="domain" description="DUF6791" evidence="2">
    <location>
        <begin position="10"/>
        <end position="159"/>
    </location>
</feature>
<reference evidence="3 4" key="1">
    <citation type="submission" date="2021-04" db="EMBL/GenBank/DDBJ databases">
        <authorList>
            <person name="Rodrigo-Torres L."/>
            <person name="Arahal R. D."/>
            <person name="Lucena T."/>
        </authorList>
    </citation>
    <scope>NUCLEOTIDE SEQUENCE [LARGE SCALE GENOMIC DNA]</scope>
    <source>
        <strain evidence="3 4">CECT 9623</strain>
    </source>
</reference>
<gene>
    <name evidence="3" type="ORF">DYBT9623_05571</name>
</gene>
<dbReference type="NCBIfam" id="NF004804">
    <property type="entry name" value="PRK06153.1-3"/>
    <property type="match status" value="1"/>
</dbReference>
<name>A0ABN7RGN9_9BACT</name>
<proteinExistence type="predicted"/>
<protein>
    <recommendedName>
        <fullName evidence="5">ThiF family protein</fullName>
    </recommendedName>
</protein>
<dbReference type="EMBL" id="CAJRAU010000018">
    <property type="protein sequence ID" value="CAG5075087.1"/>
    <property type="molecule type" value="Genomic_DNA"/>
</dbReference>
<dbReference type="Pfam" id="PF00899">
    <property type="entry name" value="ThiF"/>
    <property type="match status" value="1"/>
</dbReference>